<dbReference type="AlphaFoldDB" id="A0A164XLP1"/>
<sequence length="293" mass="31981">MGPRLEGSSSWGRCKYQQRALASPPLGLAAPWPRRLLALVPMASQSLGFGAHGLAASLPRYFLASYILGSSLLKIASLGPSPWGSCNSRHKQLDRRGPALLLLGRGAVRYSFVKTKGIKPQDQLHHPSLSVPCSSDILPTITLLDNPDKNGSIPDLNTMVFAAELEQPVNIRIQYNVALADVKELVTAFKRTKDLSLLMLPNYGIPAEVNAYLYTIKYSSAVVNAGDAQSRDKFKQFPNHSSILLGDPNNLHFVMAASILRAEMFGITILDWAVQPKALAEAIDRVMVLKLQP</sequence>
<gene>
    <name evidence="1" type="ORF">DCAR_0518949</name>
</gene>
<accession>A0A164XLP1</accession>
<reference evidence="1" key="1">
    <citation type="journal article" date="2016" name="Nat. Genet.">
        <title>A high-quality carrot genome assembly provides new insights into carotenoid accumulation and asterid genome evolution.</title>
        <authorList>
            <person name="Iorizzo M."/>
            <person name="Ellison S."/>
            <person name="Senalik D."/>
            <person name="Zeng P."/>
            <person name="Satapoomin P."/>
            <person name="Huang J."/>
            <person name="Bowman M."/>
            <person name="Iovene M."/>
            <person name="Sanseverino W."/>
            <person name="Cavagnaro P."/>
            <person name="Yildiz M."/>
            <person name="Macko-Podgorni A."/>
            <person name="Moranska E."/>
            <person name="Grzebelus E."/>
            <person name="Grzebelus D."/>
            <person name="Ashrafi H."/>
            <person name="Zheng Z."/>
            <person name="Cheng S."/>
            <person name="Spooner D."/>
            <person name="Van Deynze A."/>
            <person name="Simon P."/>
        </authorList>
    </citation>
    <scope>NUCLEOTIDE SEQUENCE</scope>
    <source>
        <tissue evidence="1">Leaf</tissue>
    </source>
</reference>
<name>A0A164XLP1_DAUCS</name>
<evidence type="ECO:0000313" key="1">
    <source>
        <dbReference type="EMBL" id="WOG99596.1"/>
    </source>
</evidence>
<dbReference type="Proteomes" id="UP000077755">
    <property type="component" value="Chromosome 5"/>
</dbReference>
<organism evidence="1 2">
    <name type="scientific">Daucus carota subsp. sativus</name>
    <name type="common">Carrot</name>
    <dbReference type="NCBI Taxonomy" id="79200"/>
    <lineage>
        <taxon>Eukaryota</taxon>
        <taxon>Viridiplantae</taxon>
        <taxon>Streptophyta</taxon>
        <taxon>Embryophyta</taxon>
        <taxon>Tracheophyta</taxon>
        <taxon>Spermatophyta</taxon>
        <taxon>Magnoliopsida</taxon>
        <taxon>eudicotyledons</taxon>
        <taxon>Gunneridae</taxon>
        <taxon>Pentapetalae</taxon>
        <taxon>asterids</taxon>
        <taxon>campanulids</taxon>
        <taxon>Apiales</taxon>
        <taxon>Apiaceae</taxon>
        <taxon>Apioideae</taxon>
        <taxon>Scandiceae</taxon>
        <taxon>Daucinae</taxon>
        <taxon>Daucus</taxon>
        <taxon>Daucus sect. Daucus</taxon>
    </lineage>
</organism>
<dbReference type="Gramene" id="KZM93333">
    <property type="protein sequence ID" value="KZM93333"/>
    <property type="gene ID" value="DCAR_016578"/>
</dbReference>
<evidence type="ECO:0000313" key="2">
    <source>
        <dbReference type="Proteomes" id="UP000077755"/>
    </source>
</evidence>
<keyword evidence="2" id="KW-1185">Reference proteome</keyword>
<protein>
    <submittedName>
        <fullName evidence="1">Uncharacterized protein</fullName>
    </submittedName>
</protein>
<dbReference type="EMBL" id="CP093347">
    <property type="protein sequence ID" value="WOG99596.1"/>
    <property type="molecule type" value="Genomic_DNA"/>
</dbReference>
<reference evidence="1" key="2">
    <citation type="submission" date="2022-03" db="EMBL/GenBank/DDBJ databases">
        <title>Draft title - Genomic analysis of global carrot germplasm unveils the trajectory of domestication and the origin of high carotenoid orange carrot.</title>
        <authorList>
            <person name="Iorizzo M."/>
            <person name="Ellison S."/>
            <person name="Senalik D."/>
            <person name="Macko-Podgorni A."/>
            <person name="Grzebelus D."/>
            <person name="Bostan H."/>
            <person name="Rolling W."/>
            <person name="Curaba J."/>
            <person name="Simon P."/>
        </authorList>
    </citation>
    <scope>NUCLEOTIDE SEQUENCE</scope>
    <source>
        <tissue evidence="1">Leaf</tissue>
    </source>
</reference>
<proteinExistence type="predicted"/>